<dbReference type="CDD" id="cd20302">
    <property type="entry name" value="cupin_DAD"/>
    <property type="match status" value="1"/>
</dbReference>
<dbReference type="Proteomes" id="UP001168640">
    <property type="component" value="Unassembled WGS sequence"/>
</dbReference>
<dbReference type="InterPro" id="IPR025979">
    <property type="entry name" value="ChrR-like_cupin_dom"/>
</dbReference>
<dbReference type="InterPro" id="IPR011051">
    <property type="entry name" value="RmlC_Cupin_sf"/>
</dbReference>
<evidence type="ECO:0000259" key="1">
    <source>
        <dbReference type="Pfam" id="PF12973"/>
    </source>
</evidence>
<keyword evidence="2" id="KW-0560">Oxidoreductase</keyword>
<keyword evidence="3" id="KW-1185">Reference proteome</keyword>
<protein>
    <submittedName>
        <fullName evidence="2">2,4'-dihydroxyacetophenone dioxygenase family protein</fullName>
    </submittedName>
</protein>
<dbReference type="RefSeq" id="WP_302909028.1">
    <property type="nucleotide sequence ID" value="NZ_JAUMIS010000001.1"/>
</dbReference>
<organism evidence="2 3">
    <name type="scientific">Marinobacter suaedae</name>
    <dbReference type="NCBI Taxonomy" id="3057675"/>
    <lineage>
        <taxon>Bacteria</taxon>
        <taxon>Pseudomonadati</taxon>
        <taxon>Pseudomonadota</taxon>
        <taxon>Gammaproteobacteria</taxon>
        <taxon>Pseudomonadales</taxon>
        <taxon>Marinobacteraceae</taxon>
        <taxon>Marinobacter</taxon>
    </lineage>
</organism>
<evidence type="ECO:0000313" key="2">
    <source>
        <dbReference type="EMBL" id="MDO3720968.1"/>
    </source>
</evidence>
<keyword evidence="2" id="KW-0223">Dioxygenase</keyword>
<dbReference type="EMBL" id="JAUMIS010000001">
    <property type="protein sequence ID" value="MDO3720968.1"/>
    <property type="molecule type" value="Genomic_DNA"/>
</dbReference>
<accession>A0ABT8VYF9</accession>
<comment type="caution">
    <text evidence="2">The sequence shown here is derived from an EMBL/GenBank/DDBJ whole genome shotgun (WGS) entry which is preliminary data.</text>
</comment>
<sequence>MLPVTVQDNDTLLTINSNDAPVYKDILVPGLDVQPLYLDPTKGIWALRVFFHPGVKLPTHYHTGSVHFWTLSGRWNYVEHPDQPQTAGSYLFEPGGSIHTFSVPEDNTEVTETVMIVEGANVNFDDNGEYHSILDASSIMLLIEECIKERGLDPSSYITTASANHADKMSR</sequence>
<dbReference type="Pfam" id="PF12973">
    <property type="entry name" value="Cupin_7"/>
    <property type="match status" value="1"/>
</dbReference>
<evidence type="ECO:0000313" key="3">
    <source>
        <dbReference type="Proteomes" id="UP001168640"/>
    </source>
</evidence>
<reference evidence="2" key="1">
    <citation type="submission" date="2023-07" db="EMBL/GenBank/DDBJ databases">
        <title>Marinobacter sp. chi1 genome sequencing and assembly.</title>
        <authorList>
            <person name="Park S."/>
        </authorList>
    </citation>
    <scope>NUCLEOTIDE SEQUENCE</scope>
    <source>
        <strain evidence="2">Chi1</strain>
    </source>
</reference>
<dbReference type="SUPFAM" id="SSF51182">
    <property type="entry name" value="RmlC-like cupins"/>
    <property type="match status" value="1"/>
</dbReference>
<dbReference type="GO" id="GO:0051213">
    <property type="term" value="F:dioxygenase activity"/>
    <property type="evidence" value="ECO:0007669"/>
    <property type="project" value="UniProtKB-KW"/>
</dbReference>
<feature type="domain" description="ChrR-like cupin" evidence="1">
    <location>
        <begin position="28"/>
        <end position="116"/>
    </location>
</feature>
<name>A0ABT8VYF9_9GAMM</name>
<dbReference type="InterPro" id="IPR014710">
    <property type="entry name" value="RmlC-like_jellyroll"/>
</dbReference>
<gene>
    <name evidence="2" type="ORF">QVZ43_04490</name>
</gene>
<dbReference type="Gene3D" id="2.60.120.10">
    <property type="entry name" value="Jelly Rolls"/>
    <property type="match status" value="1"/>
</dbReference>
<proteinExistence type="predicted"/>